<protein>
    <recommendedName>
        <fullName evidence="2">Telomeric repeat-binding factor 2-interacting protein 1</fullName>
        <shortName evidence="2">TERF2-interacting telomeric protein 1</shortName>
    </recommendedName>
    <alternativeName>
        <fullName evidence="2">Repressor/activator protein 1 homolog</fullName>
    </alternativeName>
</protein>
<keyword evidence="5" id="KW-1185">Reference proteome</keyword>
<keyword evidence="2" id="KW-0158">Chromosome</keyword>
<dbReference type="SUPFAM" id="SSF52113">
    <property type="entry name" value="BRCT domain"/>
    <property type="match status" value="1"/>
</dbReference>
<dbReference type="PANTHER" id="PTHR16466">
    <property type="entry name" value="TELOMERE REPEAT-BINDING FACTOR 2-INTERACTING PROTEIN 1"/>
    <property type="match status" value="1"/>
</dbReference>
<evidence type="ECO:0000256" key="2">
    <source>
        <dbReference type="RuleBase" id="RU367107"/>
    </source>
</evidence>
<comment type="subunit">
    <text evidence="2">Homodimer.</text>
</comment>
<comment type="subcellular location">
    <subcellularLocation>
        <location evidence="2">Nucleus</location>
    </subcellularLocation>
    <subcellularLocation>
        <location evidence="2">Chromosome</location>
        <location evidence="2">Telomere</location>
    </subcellularLocation>
</comment>
<proteinExistence type="inferred from homology"/>
<gene>
    <name evidence="4" type="primary">AVEN_66483_1</name>
    <name evidence="4" type="ORF">TNIN_23571</name>
</gene>
<organism evidence="4 5">
    <name type="scientific">Trichonephila inaurata madagascariensis</name>
    <dbReference type="NCBI Taxonomy" id="2747483"/>
    <lineage>
        <taxon>Eukaryota</taxon>
        <taxon>Metazoa</taxon>
        <taxon>Ecdysozoa</taxon>
        <taxon>Arthropoda</taxon>
        <taxon>Chelicerata</taxon>
        <taxon>Arachnida</taxon>
        <taxon>Araneae</taxon>
        <taxon>Araneomorphae</taxon>
        <taxon>Entelegynae</taxon>
        <taxon>Araneoidea</taxon>
        <taxon>Nephilidae</taxon>
        <taxon>Trichonephila</taxon>
        <taxon>Trichonephila inaurata</taxon>
    </lineage>
</organism>
<feature type="domain" description="BRCT" evidence="3">
    <location>
        <begin position="1"/>
        <end position="91"/>
    </location>
</feature>
<dbReference type="GO" id="GO:0031848">
    <property type="term" value="P:protection from non-homologous end joining at telomere"/>
    <property type="evidence" value="ECO:0007669"/>
    <property type="project" value="TreeGrafter"/>
</dbReference>
<evidence type="ECO:0000259" key="3">
    <source>
        <dbReference type="PROSITE" id="PS50172"/>
    </source>
</evidence>
<dbReference type="InterPro" id="IPR001357">
    <property type="entry name" value="BRCT_dom"/>
</dbReference>
<keyword evidence="2" id="KW-0779">Telomere</keyword>
<dbReference type="PROSITE" id="PS50172">
    <property type="entry name" value="BRCT"/>
    <property type="match status" value="1"/>
</dbReference>
<dbReference type="PANTHER" id="PTHR16466:SF6">
    <property type="entry name" value="TELOMERIC REPEAT-BINDING FACTOR 2-INTERACTING PROTEIN 1"/>
    <property type="match status" value="1"/>
</dbReference>
<name>A0A8X7CTF4_9ARAC</name>
<dbReference type="Gene3D" id="3.40.50.10190">
    <property type="entry name" value="BRCT domain"/>
    <property type="match status" value="1"/>
</dbReference>
<dbReference type="EMBL" id="BMAV01022918">
    <property type="protein sequence ID" value="GFY78305.1"/>
    <property type="molecule type" value="Genomic_DNA"/>
</dbReference>
<evidence type="ECO:0000256" key="1">
    <source>
        <dbReference type="ARBA" id="ARBA00023242"/>
    </source>
</evidence>
<dbReference type="GO" id="GO:0070187">
    <property type="term" value="C:shelterin complex"/>
    <property type="evidence" value="ECO:0007669"/>
    <property type="project" value="TreeGrafter"/>
</dbReference>
<keyword evidence="2" id="KW-0010">Activator</keyword>
<dbReference type="OrthoDB" id="435460at2759"/>
<comment type="function">
    <text evidence="2">Acts both as a regulator of telomere function and as a transcription regulator. Involved in the regulation of telomere length and protection as a component of the shelterin complex (telosome). Does not bind DNA directly: recruited to telomeric double-stranded 5'-TTAGGG-3' repeats via its interaction with terf2. Independently of its function in telomeres, also acts as a transcription regulator: recruited to extratelomeric 5'-TTAGGG-3' sites via its association with terf2 or other factors, and regulates gene expression.</text>
</comment>
<dbReference type="Pfam" id="PF16589">
    <property type="entry name" value="BRCT_2"/>
    <property type="match status" value="1"/>
</dbReference>
<keyword evidence="2" id="KW-0804">Transcription</keyword>
<evidence type="ECO:0000313" key="5">
    <source>
        <dbReference type="Proteomes" id="UP000886998"/>
    </source>
</evidence>
<sequence>MTNFQHSIVLFCGEDGLPLEFNIRNTNEKEILREIIEYGGGLCSKSENAVHLITPGTRVVNADLGKKLVSTQYIFDCVKENYLLNVNDYVFTIKEANTSDISDEDNEINYNKNLDNLDMNLNNEPQVVDMDIDETLLPSFPIITRTNFVSPNQYASKQNSSQQNLQSSNTSESFIESSIDIHPKPKISSVLPSANIISCEFKQLTSTAKDACATNLESNFKDMSEELSPIKVSQSLVNPLKPEIGFTNKNNSIRVNLETISDIDFLQHPKNHSPVQTVVSSSQLAAEGLDDFDNLLLSKVQKKPQLDDDECLSQSYTVSSSADAQVGSKPNSEEIFAPGCSAIPDSPTLDEDKTNERAAYIKMLEIDVQKILLKPSPKSIQDKICLVKYLCCVLKLSPAKVLELLPHL</sequence>
<keyword evidence="2" id="KW-0805">Transcription regulation</keyword>
<dbReference type="Proteomes" id="UP000886998">
    <property type="component" value="Unassembled WGS sequence"/>
</dbReference>
<dbReference type="InterPro" id="IPR036420">
    <property type="entry name" value="BRCT_dom_sf"/>
</dbReference>
<comment type="caution">
    <text evidence="4">The sequence shown here is derived from an EMBL/GenBank/DDBJ whole genome shotgun (WGS) entry which is preliminary data.</text>
</comment>
<dbReference type="GO" id="GO:0042162">
    <property type="term" value="F:telomeric DNA binding"/>
    <property type="evidence" value="ECO:0007669"/>
    <property type="project" value="TreeGrafter"/>
</dbReference>
<dbReference type="InterPro" id="IPR039595">
    <property type="entry name" value="TE2IP/Rap1"/>
</dbReference>
<reference evidence="4" key="1">
    <citation type="submission" date="2020-08" db="EMBL/GenBank/DDBJ databases">
        <title>Multicomponent nature underlies the extraordinary mechanical properties of spider dragline silk.</title>
        <authorList>
            <person name="Kono N."/>
            <person name="Nakamura H."/>
            <person name="Mori M."/>
            <person name="Yoshida Y."/>
            <person name="Ohtoshi R."/>
            <person name="Malay A.D."/>
            <person name="Moran D.A.P."/>
            <person name="Tomita M."/>
            <person name="Numata K."/>
            <person name="Arakawa K."/>
        </authorList>
    </citation>
    <scope>NUCLEOTIDE SEQUENCE</scope>
</reference>
<dbReference type="GO" id="GO:0010833">
    <property type="term" value="P:telomere maintenance via telomere lengthening"/>
    <property type="evidence" value="ECO:0007669"/>
    <property type="project" value="UniProtKB-UniRule"/>
</dbReference>
<dbReference type="AlphaFoldDB" id="A0A8X7CTF4"/>
<dbReference type="CDD" id="cd00027">
    <property type="entry name" value="BRCT"/>
    <property type="match status" value="1"/>
</dbReference>
<dbReference type="GO" id="GO:0006355">
    <property type="term" value="P:regulation of DNA-templated transcription"/>
    <property type="evidence" value="ECO:0007669"/>
    <property type="project" value="UniProtKB-UniRule"/>
</dbReference>
<keyword evidence="1 2" id="KW-0539">Nucleus</keyword>
<comment type="similarity">
    <text evidence="2">Belongs to the RAP1 family.</text>
</comment>
<accession>A0A8X7CTF4</accession>
<evidence type="ECO:0000313" key="4">
    <source>
        <dbReference type="EMBL" id="GFY78305.1"/>
    </source>
</evidence>